<proteinExistence type="inferred from homology"/>
<evidence type="ECO:0000256" key="5">
    <source>
        <dbReference type="RuleBase" id="RU362066"/>
    </source>
</evidence>
<dbReference type="GO" id="GO:0007155">
    <property type="term" value="P:cell adhesion"/>
    <property type="evidence" value="ECO:0007669"/>
    <property type="project" value="InterPro"/>
</dbReference>
<feature type="domain" description="Flagellar hook-associated protein 2 N-terminal" evidence="6">
    <location>
        <begin position="10"/>
        <end position="105"/>
    </location>
</feature>
<evidence type="ECO:0000313" key="8">
    <source>
        <dbReference type="EMBL" id="SDC84216.1"/>
    </source>
</evidence>
<evidence type="ECO:0000256" key="2">
    <source>
        <dbReference type="ARBA" id="ARBA00011255"/>
    </source>
</evidence>
<protein>
    <recommendedName>
        <fullName evidence="5">Flagellar hook-associated protein 2</fullName>
        <shortName evidence="5">HAP2</shortName>
    </recommendedName>
    <alternativeName>
        <fullName evidence="5">Flagellar cap protein</fullName>
    </alternativeName>
</protein>
<feature type="domain" description="Flagellar hook-associated protein 2 C-terminal" evidence="7">
    <location>
        <begin position="250"/>
        <end position="462"/>
    </location>
</feature>
<evidence type="ECO:0000256" key="4">
    <source>
        <dbReference type="ARBA" id="ARBA00023143"/>
    </source>
</evidence>
<keyword evidence="8" id="KW-0966">Cell projection</keyword>
<keyword evidence="9" id="KW-1185">Reference proteome</keyword>
<dbReference type="GO" id="GO:0071973">
    <property type="term" value="P:bacterial-type flagellum-dependent cell motility"/>
    <property type="evidence" value="ECO:0007669"/>
    <property type="project" value="TreeGrafter"/>
</dbReference>
<dbReference type="AlphaFoldDB" id="A0A1G6PXG7"/>
<comment type="similarity">
    <text evidence="1 5">Belongs to the FliD family.</text>
</comment>
<keyword evidence="3" id="KW-0175">Coiled coil</keyword>
<reference evidence="8 9" key="1">
    <citation type="submission" date="2016-09" db="EMBL/GenBank/DDBJ databases">
        <authorList>
            <person name="Capua I."/>
            <person name="De Benedictis P."/>
            <person name="Joannis T."/>
            <person name="Lombin L.H."/>
            <person name="Cattoli G."/>
        </authorList>
    </citation>
    <scope>NUCLEOTIDE SEQUENCE [LARGE SCALE GENOMIC DNA]</scope>
    <source>
        <strain evidence="8 9">ISLP-3</strain>
    </source>
</reference>
<dbReference type="GO" id="GO:0005576">
    <property type="term" value="C:extracellular region"/>
    <property type="evidence" value="ECO:0007669"/>
    <property type="project" value="UniProtKB-SubCell"/>
</dbReference>
<dbReference type="GO" id="GO:0009424">
    <property type="term" value="C:bacterial-type flagellum hook"/>
    <property type="evidence" value="ECO:0007669"/>
    <property type="project" value="UniProtKB-UniRule"/>
</dbReference>
<comment type="function">
    <text evidence="5">Required for morphogenesis and for the elongation of the flagellar filament by facilitating polymerization of the flagellin monomers at the tip of growing filament. Forms a capping structure, which prevents flagellin subunits (transported through the central channel of the flagellum) from leaking out without polymerization at the distal end.</text>
</comment>
<dbReference type="Pfam" id="PF07195">
    <property type="entry name" value="FliD_C"/>
    <property type="match status" value="1"/>
</dbReference>
<keyword evidence="8" id="KW-0969">Cilium</keyword>
<evidence type="ECO:0000259" key="7">
    <source>
        <dbReference type="Pfam" id="PF07195"/>
    </source>
</evidence>
<evidence type="ECO:0000259" key="6">
    <source>
        <dbReference type="Pfam" id="PF02465"/>
    </source>
</evidence>
<evidence type="ECO:0000256" key="1">
    <source>
        <dbReference type="ARBA" id="ARBA00009764"/>
    </source>
</evidence>
<dbReference type="OrthoDB" id="5241527at2"/>
<dbReference type="EMBL" id="FMYH01000004">
    <property type="protein sequence ID" value="SDC84216.1"/>
    <property type="molecule type" value="Genomic_DNA"/>
</dbReference>
<dbReference type="PANTHER" id="PTHR30288">
    <property type="entry name" value="FLAGELLAR CAP/ASSEMBLY PROTEIN FLID"/>
    <property type="match status" value="1"/>
</dbReference>
<comment type="subcellular location">
    <subcellularLocation>
        <location evidence="5">Secreted</location>
    </subcellularLocation>
    <subcellularLocation>
        <location evidence="5">Bacterial flagellum</location>
    </subcellularLocation>
</comment>
<dbReference type="RefSeq" id="WP_093183449.1">
    <property type="nucleotide sequence ID" value="NZ_FMYH01000004.1"/>
</dbReference>
<accession>A0A1G6PXG7</accession>
<dbReference type="InterPro" id="IPR040026">
    <property type="entry name" value="FliD"/>
</dbReference>
<dbReference type="GO" id="GO:0009421">
    <property type="term" value="C:bacterial-type flagellum filament cap"/>
    <property type="evidence" value="ECO:0007669"/>
    <property type="project" value="InterPro"/>
</dbReference>
<keyword evidence="4 5" id="KW-0975">Bacterial flagellum</keyword>
<keyword evidence="5" id="KW-0964">Secreted</keyword>
<comment type="subunit">
    <text evidence="2 5">Homopentamer.</text>
</comment>
<evidence type="ECO:0000256" key="3">
    <source>
        <dbReference type="ARBA" id="ARBA00023054"/>
    </source>
</evidence>
<dbReference type="PANTHER" id="PTHR30288:SF0">
    <property type="entry name" value="FLAGELLAR HOOK-ASSOCIATED PROTEIN 2"/>
    <property type="match status" value="1"/>
</dbReference>
<dbReference type="Proteomes" id="UP000199039">
    <property type="component" value="Unassembled WGS sequence"/>
</dbReference>
<organism evidence="8 9">
    <name type="scientific">Sanguibacter gelidistatuariae</name>
    <dbReference type="NCBI Taxonomy" id="1814289"/>
    <lineage>
        <taxon>Bacteria</taxon>
        <taxon>Bacillati</taxon>
        <taxon>Actinomycetota</taxon>
        <taxon>Actinomycetes</taxon>
        <taxon>Micrococcales</taxon>
        <taxon>Sanguibacteraceae</taxon>
        <taxon>Sanguibacter</taxon>
    </lineage>
</organism>
<keyword evidence="8" id="KW-0282">Flagellum</keyword>
<sequence>MGLALDGLISGNNTTELINQLMAVEGNQQTLLKQKQTAATSFITALQSLNTKVASLAQFAKTAATDDAWKAMATRSSATSVTASAGITAQPSAVTFSVDKLARAQATLVTLPTDGSGYPTQPPTITIARGDKLTTISPASGSLADITAAINAASDSGIKAVAVRVGNAGADGSEPQYKLQLTGDATGADAAFEVYLGDSAAVADLRAGNAAASATKLTGQDAIVLSAAGDAEITLWPGAVIGSGPDATTGLKLTSSTNTFGELLTGVSVTVSAVENTPVTITTTPDAAALKNVAAGIVTNLQTVLSEITSRTKSTESKASDGRTILTGGLFSGDSAIRLLQQNLQSLGSAPVDGVSPSDVGIIIGKDGTFTFDEAKFSAALAADPAKTQKIVQTIAERLQVAADTASNKDTGNLTQKITGQESSVKTMGDQITNWDYRLTLRRASLEKTYSALEVALGKMQSTQSWLTSQLASLPSWSS</sequence>
<dbReference type="Pfam" id="PF02465">
    <property type="entry name" value="FliD_N"/>
    <property type="match status" value="1"/>
</dbReference>
<gene>
    <name evidence="8" type="ORF">SAMN05216410_2369</name>
</gene>
<dbReference type="STRING" id="1814289.SAMN05216410_2369"/>
<dbReference type="InterPro" id="IPR003481">
    <property type="entry name" value="FliD_N"/>
</dbReference>
<evidence type="ECO:0000313" key="9">
    <source>
        <dbReference type="Proteomes" id="UP000199039"/>
    </source>
</evidence>
<name>A0A1G6PXG7_9MICO</name>
<dbReference type="InterPro" id="IPR010809">
    <property type="entry name" value="FliD_C"/>
</dbReference>